<dbReference type="PROSITE" id="PS50931">
    <property type="entry name" value="HTH_LYSR"/>
    <property type="match status" value="1"/>
</dbReference>
<evidence type="ECO:0000256" key="3">
    <source>
        <dbReference type="ARBA" id="ARBA00023125"/>
    </source>
</evidence>
<dbReference type="CDD" id="cd05466">
    <property type="entry name" value="PBP2_LTTR_substrate"/>
    <property type="match status" value="1"/>
</dbReference>
<dbReference type="SUPFAM" id="SSF46785">
    <property type="entry name" value="Winged helix' DNA-binding domain"/>
    <property type="match status" value="1"/>
</dbReference>
<dbReference type="GO" id="GO:0003700">
    <property type="term" value="F:DNA-binding transcription factor activity"/>
    <property type="evidence" value="ECO:0007669"/>
    <property type="project" value="InterPro"/>
</dbReference>
<dbReference type="HOGENOM" id="CLU_039613_6_2_9"/>
<comment type="similarity">
    <text evidence="1">Belongs to the LysR transcriptional regulatory family.</text>
</comment>
<dbReference type="Gene3D" id="1.10.10.10">
    <property type="entry name" value="Winged helix-like DNA-binding domain superfamily/Winged helix DNA-binding domain"/>
    <property type="match status" value="1"/>
</dbReference>
<dbReference type="InterPro" id="IPR036390">
    <property type="entry name" value="WH_DNA-bd_sf"/>
</dbReference>
<dbReference type="OrthoDB" id="107670at2"/>
<feature type="domain" description="HTH lysR-type" evidence="5">
    <location>
        <begin position="1"/>
        <end position="58"/>
    </location>
</feature>
<accession>V6MDN0</accession>
<dbReference type="Gene3D" id="3.40.190.290">
    <property type="match status" value="1"/>
</dbReference>
<dbReference type="STRING" id="1408254.T458_22075"/>
<keyword evidence="4" id="KW-0804">Transcription</keyword>
<dbReference type="Pfam" id="PF00126">
    <property type="entry name" value="HTH_1"/>
    <property type="match status" value="1"/>
</dbReference>
<dbReference type="InterPro" id="IPR000847">
    <property type="entry name" value="LysR_HTH_N"/>
</dbReference>
<proteinExistence type="inferred from homology"/>
<evidence type="ECO:0000313" key="6">
    <source>
        <dbReference type="EMBL" id="EST53493.1"/>
    </source>
</evidence>
<evidence type="ECO:0000313" key="7">
    <source>
        <dbReference type="Proteomes" id="UP000017973"/>
    </source>
</evidence>
<sequence>MEEKDWVILQTVFEEKNITKAAHRLFMAQTTLTYRLQQIEKEFDTLLFYRGRRGVEFTAQGELLAKYAQEMLVKLRETKDTLLNLEGKVSGTLKLAVTKSFAFYRLPALLRAFRNQYPNVDFTVTTGSNLDLTHSLHRNEAHVAIVRGIQHWPDEKEVIAEETICVIAKEKMNLQDLPSLPRIDYEPKPSLNIVIDNWWRENFSEPPFISMTVDNVEVAKRMVMNDLGYTIAPSSVFDENDGLYKWNITTPDMEPILWKTWILYRRELMKLPAVRGFVTFMQENPCRISLE</sequence>
<name>V6MDN0_9BACL</name>
<dbReference type="PANTHER" id="PTHR30126:SF78">
    <property type="entry name" value="HTH LYSR-TYPE DOMAIN-CONTAINING PROTEIN"/>
    <property type="match status" value="1"/>
</dbReference>
<organism evidence="6 7">
    <name type="scientific">Brevibacillus panacihumi W25</name>
    <dbReference type="NCBI Taxonomy" id="1408254"/>
    <lineage>
        <taxon>Bacteria</taxon>
        <taxon>Bacillati</taxon>
        <taxon>Bacillota</taxon>
        <taxon>Bacilli</taxon>
        <taxon>Bacillales</taxon>
        <taxon>Paenibacillaceae</taxon>
        <taxon>Brevibacillus</taxon>
    </lineage>
</organism>
<protein>
    <submittedName>
        <fullName evidence="6">LysR family transcriptional regulator</fullName>
    </submittedName>
</protein>
<evidence type="ECO:0000256" key="2">
    <source>
        <dbReference type="ARBA" id="ARBA00023015"/>
    </source>
</evidence>
<dbReference type="InterPro" id="IPR005119">
    <property type="entry name" value="LysR_subst-bd"/>
</dbReference>
<evidence type="ECO:0000256" key="4">
    <source>
        <dbReference type="ARBA" id="ARBA00023163"/>
    </source>
</evidence>
<dbReference type="eggNOG" id="COG0583">
    <property type="taxonomic scope" value="Bacteria"/>
</dbReference>
<dbReference type="GO" id="GO:0000976">
    <property type="term" value="F:transcription cis-regulatory region binding"/>
    <property type="evidence" value="ECO:0007669"/>
    <property type="project" value="TreeGrafter"/>
</dbReference>
<reference evidence="6 7" key="1">
    <citation type="journal article" date="2014" name="Genome Announc.">
        <title>Draft Genome Sequence of Brevibacillus panacihumi Strain W25, a Halotolerant Hydrocarbon-Degrading Bacterium.</title>
        <authorList>
            <person name="Wang X."/>
            <person name="Jin D."/>
            <person name="Zhou L."/>
            <person name="Wu L."/>
            <person name="An W."/>
            <person name="Chen Y."/>
            <person name="Zhao L."/>
        </authorList>
    </citation>
    <scope>NUCLEOTIDE SEQUENCE [LARGE SCALE GENOMIC DNA]</scope>
    <source>
        <strain evidence="6 7">W25</strain>
    </source>
</reference>
<dbReference type="PANTHER" id="PTHR30126">
    <property type="entry name" value="HTH-TYPE TRANSCRIPTIONAL REGULATOR"/>
    <property type="match status" value="1"/>
</dbReference>
<dbReference type="PATRIC" id="fig|1408254.3.peg.4337"/>
<keyword evidence="3" id="KW-0238">DNA-binding</keyword>
<dbReference type="Proteomes" id="UP000017973">
    <property type="component" value="Unassembled WGS sequence"/>
</dbReference>
<dbReference type="InterPro" id="IPR036388">
    <property type="entry name" value="WH-like_DNA-bd_sf"/>
</dbReference>
<dbReference type="EMBL" id="AYJU01000017">
    <property type="protein sequence ID" value="EST53493.1"/>
    <property type="molecule type" value="Genomic_DNA"/>
</dbReference>
<dbReference type="AlphaFoldDB" id="V6MDN0"/>
<comment type="caution">
    <text evidence="6">The sequence shown here is derived from an EMBL/GenBank/DDBJ whole genome shotgun (WGS) entry which is preliminary data.</text>
</comment>
<gene>
    <name evidence="6" type="ORF">T458_22075</name>
</gene>
<dbReference type="RefSeq" id="WP_023558195.1">
    <property type="nucleotide sequence ID" value="NZ_KI629785.1"/>
</dbReference>
<keyword evidence="2" id="KW-0805">Transcription regulation</keyword>
<dbReference type="Pfam" id="PF03466">
    <property type="entry name" value="LysR_substrate"/>
    <property type="match status" value="1"/>
</dbReference>
<dbReference type="SUPFAM" id="SSF53850">
    <property type="entry name" value="Periplasmic binding protein-like II"/>
    <property type="match status" value="1"/>
</dbReference>
<keyword evidence="7" id="KW-1185">Reference proteome</keyword>
<evidence type="ECO:0000256" key="1">
    <source>
        <dbReference type="ARBA" id="ARBA00009437"/>
    </source>
</evidence>
<evidence type="ECO:0000259" key="5">
    <source>
        <dbReference type="PROSITE" id="PS50931"/>
    </source>
</evidence>